<feature type="transmembrane region" description="Helical" evidence="1">
    <location>
        <begin position="45"/>
        <end position="65"/>
    </location>
</feature>
<evidence type="ECO:0000313" key="2">
    <source>
        <dbReference type="EMBL" id="RKN42447.1"/>
    </source>
</evidence>
<name>A0A3A9Z595_9ACTN</name>
<keyword evidence="1" id="KW-1133">Transmembrane helix</keyword>
<organism evidence="2 3">
    <name type="scientific">Streptomyces hoynatensis</name>
    <dbReference type="NCBI Taxonomy" id="1141874"/>
    <lineage>
        <taxon>Bacteria</taxon>
        <taxon>Bacillati</taxon>
        <taxon>Actinomycetota</taxon>
        <taxon>Actinomycetes</taxon>
        <taxon>Kitasatosporales</taxon>
        <taxon>Streptomycetaceae</taxon>
        <taxon>Streptomyces</taxon>
    </lineage>
</organism>
<dbReference type="Proteomes" id="UP000272474">
    <property type="component" value="Unassembled WGS sequence"/>
</dbReference>
<keyword evidence="1" id="KW-0812">Transmembrane</keyword>
<dbReference type="RefSeq" id="WP_120679215.1">
    <property type="nucleotide sequence ID" value="NZ_RBAL01000006.1"/>
</dbReference>
<reference evidence="2 3" key="1">
    <citation type="journal article" date="2014" name="Int. J. Syst. Evol. Microbiol.">
        <title>Streptomyces hoynatensis sp. nov., isolated from deep marine sediment.</title>
        <authorList>
            <person name="Veyisoglu A."/>
            <person name="Sahin N."/>
        </authorList>
    </citation>
    <scope>NUCLEOTIDE SEQUENCE [LARGE SCALE GENOMIC DNA]</scope>
    <source>
        <strain evidence="2 3">KCTC 29097</strain>
    </source>
</reference>
<keyword evidence="3" id="KW-1185">Reference proteome</keyword>
<keyword evidence="1" id="KW-0472">Membrane</keyword>
<gene>
    <name evidence="2" type="ORF">D7294_13650</name>
</gene>
<dbReference type="AlphaFoldDB" id="A0A3A9Z595"/>
<proteinExistence type="predicted"/>
<evidence type="ECO:0000313" key="3">
    <source>
        <dbReference type="Proteomes" id="UP000272474"/>
    </source>
</evidence>
<dbReference type="EMBL" id="RBAL01000006">
    <property type="protein sequence ID" value="RKN42447.1"/>
    <property type="molecule type" value="Genomic_DNA"/>
</dbReference>
<sequence>MGFAHIDWSALGQVALVSVLLTSALVGLFSVGMRSSASVTRAVRPVGYASFALCAAAVGYGVWIITG</sequence>
<comment type="caution">
    <text evidence="2">The sequence shown here is derived from an EMBL/GenBank/DDBJ whole genome shotgun (WGS) entry which is preliminary data.</text>
</comment>
<accession>A0A3A9Z595</accession>
<evidence type="ECO:0000256" key="1">
    <source>
        <dbReference type="SAM" id="Phobius"/>
    </source>
</evidence>
<dbReference type="OrthoDB" id="4249403at2"/>
<protein>
    <submittedName>
        <fullName evidence="2">Uncharacterized protein</fullName>
    </submittedName>
</protein>
<feature type="transmembrane region" description="Helical" evidence="1">
    <location>
        <begin position="12"/>
        <end position="33"/>
    </location>
</feature>